<gene>
    <name evidence="9" type="ORF">AA415_01071</name>
</gene>
<evidence type="ECO:0000313" key="10">
    <source>
        <dbReference type="Proteomes" id="UP000056419"/>
    </source>
</evidence>
<keyword evidence="5" id="KW-0998">Cell outer membrane</keyword>
<evidence type="ECO:0000256" key="5">
    <source>
        <dbReference type="ARBA" id="ARBA00023237"/>
    </source>
</evidence>
<evidence type="ECO:0000256" key="6">
    <source>
        <dbReference type="SAM" id="SignalP"/>
    </source>
</evidence>
<keyword evidence="3 6" id="KW-0732">Signal</keyword>
<evidence type="ECO:0000256" key="3">
    <source>
        <dbReference type="ARBA" id="ARBA00022729"/>
    </source>
</evidence>
<feature type="domain" description="RagB/SusD" evidence="7">
    <location>
        <begin position="264"/>
        <end position="578"/>
    </location>
</feature>
<dbReference type="Proteomes" id="UP000056419">
    <property type="component" value="Unassembled WGS sequence"/>
</dbReference>
<protein>
    <submittedName>
        <fullName evidence="9">SusD family protein</fullName>
    </submittedName>
</protein>
<dbReference type="PROSITE" id="PS51257">
    <property type="entry name" value="PROKAR_LIPOPROTEIN"/>
    <property type="match status" value="1"/>
</dbReference>
<accession>A0A108TA37</accession>
<evidence type="ECO:0000256" key="4">
    <source>
        <dbReference type="ARBA" id="ARBA00023136"/>
    </source>
</evidence>
<organism evidence="9 10">
    <name type="scientific">Bacteroides stercoris</name>
    <dbReference type="NCBI Taxonomy" id="46506"/>
    <lineage>
        <taxon>Bacteria</taxon>
        <taxon>Pseudomonadati</taxon>
        <taxon>Bacteroidota</taxon>
        <taxon>Bacteroidia</taxon>
        <taxon>Bacteroidales</taxon>
        <taxon>Bacteroidaceae</taxon>
        <taxon>Bacteroides</taxon>
    </lineage>
</organism>
<dbReference type="GO" id="GO:0009279">
    <property type="term" value="C:cell outer membrane"/>
    <property type="evidence" value="ECO:0007669"/>
    <property type="project" value="UniProtKB-SubCell"/>
</dbReference>
<feature type="signal peptide" evidence="6">
    <location>
        <begin position="1"/>
        <end position="22"/>
    </location>
</feature>
<keyword evidence="10" id="KW-1185">Reference proteome</keyword>
<name>A0A108TA37_BACSE</name>
<dbReference type="STRING" id="46506.AA415_01071"/>
<reference evidence="9 10" key="1">
    <citation type="journal article" date="2016" name="BMC Genomics">
        <title>Type VI secretion systems of human gut Bacteroidales segregate into three genetic architectures, two of which are contained on mobile genetic elements.</title>
        <authorList>
            <person name="Coyne M.J."/>
            <person name="Roelofs K.G."/>
            <person name="Comstock L.E."/>
        </authorList>
    </citation>
    <scope>NUCLEOTIDE SEQUENCE [LARGE SCALE GENOMIC DNA]</scope>
    <source>
        <strain evidence="9 10">CL09T03C01</strain>
    </source>
</reference>
<dbReference type="PATRIC" id="fig|46506.5.peg.1149"/>
<dbReference type="EMBL" id="LRGC01000004">
    <property type="protein sequence ID" value="KWR56002.1"/>
    <property type="molecule type" value="Genomic_DNA"/>
</dbReference>
<evidence type="ECO:0000259" key="8">
    <source>
        <dbReference type="Pfam" id="PF14322"/>
    </source>
</evidence>
<proteinExistence type="inferred from homology"/>
<keyword evidence="4" id="KW-0472">Membrane</keyword>
<feature type="chain" id="PRO_5007130971" evidence="6">
    <location>
        <begin position="23"/>
        <end position="578"/>
    </location>
</feature>
<evidence type="ECO:0000313" key="9">
    <source>
        <dbReference type="EMBL" id="KWR56002.1"/>
    </source>
</evidence>
<evidence type="ECO:0000256" key="2">
    <source>
        <dbReference type="ARBA" id="ARBA00006275"/>
    </source>
</evidence>
<evidence type="ECO:0000256" key="1">
    <source>
        <dbReference type="ARBA" id="ARBA00004442"/>
    </source>
</evidence>
<dbReference type="SUPFAM" id="SSF48452">
    <property type="entry name" value="TPR-like"/>
    <property type="match status" value="1"/>
</dbReference>
<dbReference type="AlphaFoldDB" id="A0A108TA37"/>
<evidence type="ECO:0000259" key="7">
    <source>
        <dbReference type="Pfam" id="PF07980"/>
    </source>
</evidence>
<dbReference type="CDD" id="cd08977">
    <property type="entry name" value="SusD"/>
    <property type="match status" value="1"/>
</dbReference>
<dbReference type="InterPro" id="IPR011990">
    <property type="entry name" value="TPR-like_helical_dom_sf"/>
</dbReference>
<sequence length="578" mass="66226" precursor="true">MKKYKLFITLAASLFLTSSCYDLDVYPEDQLSSGTFFQTQDHADQIMMGVYSQMQSDDIFGRQFGLDCLGGIGSGYDPASYAVIGRGTYNSTSGLVTGKFKNLYEGIARANILLQNVDRCDMSDELKLRYKAEARFMRALYYFTLMDFFGPVPVYDESTIVAEDFMNMLEPRKSLEEVRKFIIDDLDNADTYLPTEWDASNAGRATKAAAMSLKGKVLLYAKEYEAAKECFEAVVTNKEGKYGEKELYPDYAGLFKPGGDESSEMIFAIQNIGGVGQDFGMPTTFYMGSRASYGSCWNNVMASIDFVDSYECKNGEPFDWNDYFEGYNENIDIRKEVLYAKLDNSKKVVTYPASREKLLEMYENRDPRMKASIILPYTHYAGWVKNAPKDTEFILLEKQGDAHENNGFIRVNQNYQLYLWRKFVAEGNMDGAINNRADTPINFPIIRLADVYLMLAECYNQMENGDQEKAVYYINKVRNRASVNMPEINNGDSWMEARTKEEVFARIRHERAVELAAEGWSFSDMRRWGLLEEVAGPVKDIVNKKLYDRVVNERDYLWPIPQDEIDKNPNLRPNNPGW</sequence>
<feature type="domain" description="SusD-like N-terminal" evidence="8">
    <location>
        <begin position="23"/>
        <end position="218"/>
    </location>
</feature>
<comment type="caution">
    <text evidence="9">The sequence shown here is derived from an EMBL/GenBank/DDBJ whole genome shotgun (WGS) entry which is preliminary data.</text>
</comment>
<dbReference type="InterPro" id="IPR033985">
    <property type="entry name" value="SusD-like_N"/>
</dbReference>
<dbReference type="InterPro" id="IPR012944">
    <property type="entry name" value="SusD_RagB_dom"/>
</dbReference>
<comment type="similarity">
    <text evidence="2">Belongs to the SusD family.</text>
</comment>
<dbReference type="Pfam" id="PF07980">
    <property type="entry name" value="SusD_RagB"/>
    <property type="match status" value="1"/>
</dbReference>
<dbReference type="Pfam" id="PF14322">
    <property type="entry name" value="SusD-like_3"/>
    <property type="match status" value="1"/>
</dbReference>
<comment type="subcellular location">
    <subcellularLocation>
        <location evidence="1">Cell outer membrane</location>
    </subcellularLocation>
</comment>
<dbReference type="RefSeq" id="WP_060385508.1">
    <property type="nucleotide sequence ID" value="NZ_LRGC01000004.1"/>
</dbReference>
<dbReference type="Gene3D" id="1.25.40.390">
    <property type="match status" value="1"/>
</dbReference>